<gene>
    <name evidence="3" type="primary">LOC108590497</name>
</gene>
<evidence type="ECO:0000256" key="2">
    <source>
        <dbReference type="SAM" id="SignalP"/>
    </source>
</evidence>
<organism evidence="3 4">
    <name type="scientific">Callithrix jacchus</name>
    <name type="common">White-tufted-ear marmoset</name>
    <name type="synonym">Simia Jacchus</name>
    <dbReference type="NCBI Taxonomy" id="9483"/>
    <lineage>
        <taxon>Eukaryota</taxon>
        <taxon>Metazoa</taxon>
        <taxon>Chordata</taxon>
        <taxon>Craniata</taxon>
        <taxon>Vertebrata</taxon>
        <taxon>Euteleostomi</taxon>
        <taxon>Mammalia</taxon>
        <taxon>Eutheria</taxon>
        <taxon>Euarchontoglires</taxon>
        <taxon>Primates</taxon>
        <taxon>Haplorrhini</taxon>
        <taxon>Platyrrhini</taxon>
        <taxon>Cebidae</taxon>
        <taxon>Callitrichinae</taxon>
        <taxon>Callithrix</taxon>
        <taxon>Callithrix</taxon>
    </lineage>
</organism>
<accession>A0A8I3WMJ5</accession>
<sequence length="177" mass="20151">MIHILGWIHICRLFAIWWLLDFCHEWEAFIDIFQETMTHQGEKVAVEPENVFERPRESDSPSYQKRQKMALSARTEGAGDGGIGRSAMSTEKELKVAVGIPASQLDSRIDDFTGFSKDGLVQKPGRNALVERIITSNFSADDLKCREILPFLKSREEISADIKYQLVKEIQCFGQSK</sequence>
<evidence type="ECO:0000256" key="1">
    <source>
        <dbReference type="SAM" id="MobiDB-lite"/>
    </source>
</evidence>
<dbReference type="GeneID" id="108590497"/>
<feature type="compositionally biased region" description="Basic and acidic residues" evidence="1">
    <location>
        <begin position="49"/>
        <end position="59"/>
    </location>
</feature>
<keyword evidence="2" id="KW-0732">Signal</keyword>
<dbReference type="RefSeq" id="XP_054107313.1">
    <property type="nucleotide sequence ID" value="XM_054251338.1"/>
</dbReference>
<reference evidence="3" key="3">
    <citation type="submission" date="2025-09" db="UniProtKB">
        <authorList>
            <consortium name="Ensembl"/>
        </authorList>
    </citation>
    <scope>IDENTIFICATION</scope>
</reference>
<evidence type="ECO:0000313" key="3">
    <source>
        <dbReference type="Ensembl" id="ENSCJAP00000091685.1"/>
    </source>
</evidence>
<protein>
    <submittedName>
        <fullName evidence="3">Uncharacterized protein</fullName>
    </submittedName>
</protein>
<evidence type="ECO:0000313" key="4">
    <source>
        <dbReference type="Proteomes" id="UP000008225"/>
    </source>
</evidence>
<dbReference type="GeneTree" id="ENSGT00390000016655"/>
<proteinExistence type="predicted"/>
<reference evidence="3 4" key="1">
    <citation type="submission" date="2009-03" db="EMBL/GenBank/DDBJ databases">
        <authorList>
            <person name="Warren W."/>
            <person name="Ye L."/>
            <person name="Minx P."/>
            <person name="Worley K."/>
            <person name="Gibbs R."/>
            <person name="Wilson R.K."/>
        </authorList>
    </citation>
    <scope>NUCLEOTIDE SEQUENCE [LARGE SCALE GENOMIC DNA]</scope>
</reference>
<feature type="signal peptide" evidence="2">
    <location>
        <begin position="1"/>
        <end position="28"/>
    </location>
</feature>
<name>A0A8I3WMJ5_CALJA</name>
<dbReference type="Ensembl" id="ENSCJAT00000118219.1">
    <property type="protein sequence ID" value="ENSCJAP00000091685.1"/>
    <property type="gene ID" value="ENSCJAG00000085154.1"/>
</dbReference>
<reference evidence="3" key="2">
    <citation type="submission" date="2025-08" db="UniProtKB">
        <authorList>
            <consortium name="Ensembl"/>
        </authorList>
    </citation>
    <scope>IDENTIFICATION</scope>
</reference>
<keyword evidence="4" id="KW-1185">Reference proteome</keyword>
<feature type="region of interest" description="Disordered" evidence="1">
    <location>
        <begin position="49"/>
        <end position="84"/>
    </location>
</feature>
<feature type="chain" id="PRO_5035176317" evidence="2">
    <location>
        <begin position="29"/>
        <end position="177"/>
    </location>
</feature>
<dbReference type="Proteomes" id="UP000008225">
    <property type="component" value="Chromosome X"/>
</dbReference>
<dbReference type="KEGG" id="cjc:108590497"/>
<dbReference type="AlphaFoldDB" id="A0A8I3WMJ5"/>
<dbReference type="OMA" id="CHEWEAF"/>